<keyword evidence="1" id="KW-1133">Transmembrane helix</keyword>
<comment type="caution">
    <text evidence="2">The sequence shown here is derived from an EMBL/GenBank/DDBJ whole genome shotgun (WGS) entry which is preliminary data.</text>
</comment>
<keyword evidence="1" id="KW-0812">Transmembrane</keyword>
<sequence length="64" mass="7786">MSLHRSFRPRPPFFVFSFMYIHDLCLLEHTYVNLLLRPLTQRVYTRGLLPLHTYMVVLAFLFRT</sequence>
<evidence type="ECO:0000313" key="2">
    <source>
        <dbReference type="EMBL" id="KAK7549481.1"/>
    </source>
</evidence>
<proteinExistence type="predicted"/>
<dbReference type="EMBL" id="JBBPDW010000009">
    <property type="protein sequence ID" value="KAK7549481.1"/>
    <property type="molecule type" value="Genomic_DNA"/>
</dbReference>
<evidence type="ECO:0000256" key="1">
    <source>
        <dbReference type="SAM" id="Phobius"/>
    </source>
</evidence>
<accession>A0ABR1MHL0</accession>
<gene>
    <name evidence="2" type="ORF">IWX46DRAFT_596158</name>
</gene>
<reference evidence="2 3" key="1">
    <citation type="submission" date="2024-04" db="EMBL/GenBank/DDBJ databases">
        <title>Phyllosticta paracitricarpa is synonymous to the EU quarantine fungus P. citricarpa based on phylogenomic analyses.</title>
        <authorList>
            <consortium name="Lawrence Berkeley National Laboratory"/>
            <person name="Van Ingen-Buijs V.A."/>
            <person name="Van Westerhoven A.C."/>
            <person name="Haridas S."/>
            <person name="Skiadas P."/>
            <person name="Martin F."/>
            <person name="Groenewald J.Z."/>
            <person name="Crous P.W."/>
            <person name="Seidl M.F."/>
        </authorList>
    </citation>
    <scope>NUCLEOTIDE SEQUENCE [LARGE SCALE GENOMIC DNA]</scope>
    <source>
        <strain evidence="2 3">CBS 122670</strain>
    </source>
</reference>
<keyword evidence="1" id="KW-0472">Membrane</keyword>
<feature type="transmembrane region" description="Helical" evidence="1">
    <location>
        <begin position="12"/>
        <end position="31"/>
    </location>
</feature>
<protein>
    <submittedName>
        <fullName evidence="2">Uncharacterized protein</fullName>
    </submittedName>
</protein>
<evidence type="ECO:0000313" key="3">
    <source>
        <dbReference type="Proteomes" id="UP001365128"/>
    </source>
</evidence>
<keyword evidence="3" id="KW-1185">Reference proteome</keyword>
<dbReference type="Proteomes" id="UP001365128">
    <property type="component" value="Unassembled WGS sequence"/>
</dbReference>
<feature type="transmembrane region" description="Helical" evidence="1">
    <location>
        <begin position="43"/>
        <end position="62"/>
    </location>
</feature>
<organism evidence="2 3">
    <name type="scientific">Phyllosticta citricarpa</name>
    <dbReference type="NCBI Taxonomy" id="55181"/>
    <lineage>
        <taxon>Eukaryota</taxon>
        <taxon>Fungi</taxon>
        <taxon>Dikarya</taxon>
        <taxon>Ascomycota</taxon>
        <taxon>Pezizomycotina</taxon>
        <taxon>Dothideomycetes</taxon>
        <taxon>Dothideomycetes incertae sedis</taxon>
        <taxon>Botryosphaeriales</taxon>
        <taxon>Phyllostictaceae</taxon>
        <taxon>Phyllosticta</taxon>
    </lineage>
</organism>
<name>A0ABR1MHL0_9PEZI</name>